<proteinExistence type="inferred from homology"/>
<reference evidence="9 10" key="1">
    <citation type="submission" date="2021-03" db="EMBL/GenBank/DDBJ databases">
        <title>Sequencing the genomes of 1000 actinobacteria strains.</title>
        <authorList>
            <person name="Klenk H.-P."/>
        </authorList>
    </citation>
    <scope>NUCLEOTIDE SEQUENCE [LARGE SCALE GENOMIC DNA]</scope>
    <source>
        <strain evidence="9 10">DSM 45510</strain>
    </source>
</reference>
<feature type="site" description="Transition state stabilizer" evidence="8">
    <location>
        <position position="17"/>
    </location>
</feature>
<dbReference type="Pfam" id="PF01220">
    <property type="entry name" value="DHquinase_II"/>
    <property type="match status" value="1"/>
</dbReference>
<comment type="subunit">
    <text evidence="4 8">Homododecamer.</text>
</comment>
<comment type="pathway">
    <text evidence="2 8">Metabolic intermediate biosynthesis; chorismate biosynthesis; chorismate from D-erythrose 4-phosphate and phosphoenolpyruvate: step 3/7.</text>
</comment>
<keyword evidence="10" id="KW-1185">Reference proteome</keyword>
<gene>
    <name evidence="8" type="primary">aroQ</name>
    <name evidence="9" type="ORF">JOM49_005058</name>
</gene>
<dbReference type="Proteomes" id="UP000741013">
    <property type="component" value="Unassembled WGS sequence"/>
</dbReference>
<evidence type="ECO:0000256" key="1">
    <source>
        <dbReference type="ARBA" id="ARBA00001864"/>
    </source>
</evidence>
<dbReference type="PANTHER" id="PTHR21272:SF3">
    <property type="entry name" value="CATABOLIC 3-DEHYDROQUINASE"/>
    <property type="match status" value="1"/>
</dbReference>
<comment type="similarity">
    <text evidence="3 8">Belongs to the type-II 3-dehydroquinase family.</text>
</comment>
<comment type="caution">
    <text evidence="8">Lacks conserved residue(s) required for the propagation of feature annotation.</text>
</comment>
<dbReference type="HAMAP" id="MF_00169">
    <property type="entry name" value="AroQ"/>
    <property type="match status" value="1"/>
</dbReference>
<evidence type="ECO:0000256" key="2">
    <source>
        <dbReference type="ARBA" id="ARBA00004902"/>
    </source>
</evidence>
<evidence type="ECO:0000256" key="6">
    <source>
        <dbReference type="ARBA" id="ARBA00023141"/>
    </source>
</evidence>
<feature type="binding site" evidence="8">
    <location>
        <begin position="100"/>
        <end position="101"/>
    </location>
    <ligand>
        <name>substrate</name>
    </ligand>
</feature>
<dbReference type="Gene3D" id="3.40.50.9100">
    <property type="entry name" value="Dehydroquinase, class II"/>
    <property type="match status" value="1"/>
</dbReference>
<evidence type="ECO:0000256" key="4">
    <source>
        <dbReference type="ARBA" id="ARBA00011193"/>
    </source>
</evidence>
<dbReference type="SUPFAM" id="SSF52304">
    <property type="entry name" value="Type II 3-dehydroquinate dehydratase"/>
    <property type="match status" value="1"/>
</dbReference>
<dbReference type="EMBL" id="JAGGMS010000001">
    <property type="protein sequence ID" value="MBP2183532.1"/>
    <property type="molecule type" value="Genomic_DNA"/>
</dbReference>
<evidence type="ECO:0000256" key="7">
    <source>
        <dbReference type="ARBA" id="ARBA00023239"/>
    </source>
</evidence>
<feature type="active site" description="Proton donor" evidence="8">
    <location>
        <position position="99"/>
    </location>
</feature>
<dbReference type="PANTHER" id="PTHR21272">
    <property type="entry name" value="CATABOLIC 3-DEHYDROQUINASE"/>
    <property type="match status" value="1"/>
</dbReference>
<evidence type="ECO:0000256" key="3">
    <source>
        <dbReference type="ARBA" id="ARBA00011037"/>
    </source>
</evidence>
<keyword evidence="7 8" id="KW-0456">Lyase</keyword>
<keyword evidence="8" id="KW-0028">Amino-acid biosynthesis</keyword>
<sequence>MRLAILHGPNLNRLGERDPAKYGVATLDDITRDVDATAARLDVTALHFQSNHEGALTEWVQDRQPAIDGYVVNPAGLASYGYAWLDALFDTGRPFAVVHISQWHAHDGKDRTDVFAAHAAVYLAGAGWRGYSLALDALVHRLREP</sequence>
<comment type="caution">
    <text evidence="9">The sequence shown here is derived from an EMBL/GenBank/DDBJ whole genome shotgun (WGS) entry which is preliminary data.</text>
</comment>
<dbReference type="InterPro" id="IPR001874">
    <property type="entry name" value="DHquinase_II"/>
</dbReference>
<dbReference type="PIRSF" id="PIRSF001399">
    <property type="entry name" value="DHquinase_II"/>
    <property type="match status" value="1"/>
</dbReference>
<feature type="active site" description="Proton acceptor" evidence="8">
    <location>
        <position position="22"/>
    </location>
</feature>
<comment type="catalytic activity">
    <reaction evidence="1 8">
        <text>3-dehydroquinate = 3-dehydroshikimate + H2O</text>
        <dbReference type="Rhea" id="RHEA:21096"/>
        <dbReference type="ChEBI" id="CHEBI:15377"/>
        <dbReference type="ChEBI" id="CHEBI:16630"/>
        <dbReference type="ChEBI" id="CHEBI:32364"/>
        <dbReference type="EC" id="4.2.1.10"/>
    </reaction>
</comment>
<comment type="function">
    <text evidence="8">Catalyzes a trans-dehydration via an enolate intermediate.</text>
</comment>
<dbReference type="PROSITE" id="PS01029">
    <property type="entry name" value="DEHYDROQUINASE_II"/>
    <property type="match status" value="1"/>
</dbReference>
<dbReference type="RefSeq" id="WP_209666696.1">
    <property type="nucleotide sequence ID" value="NZ_JAGGMS010000001.1"/>
</dbReference>
<evidence type="ECO:0000256" key="8">
    <source>
        <dbReference type="HAMAP-Rule" id="MF_00169"/>
    </source>
</evidence>
<feature type="binding site" evidence="8">
    <location>
        <position position="86"/>
    </location>
    <ligand>
        <name>substrate</name>
    </ligand>
</feature>
<evidence type="ECO:0000313" key="10">
    <source>
        <dbReference type="Proteomes" id="UP000741013"/>
    </source>
</evidence>
<organism evidence="9 10">
    <name type="scientific">Amycolatopsis magusensis</name>
    <dbReference type="NCBI Taxonomy" id="882444"/>
    <lineage>
        <taxon>Bacteria</taxon>
        <taxon>Bacillati</taxon>
        <taxon>Actinomycetota</taxon>
        <taxon>Actinomycetes</taxon>
        <taxon>Pseudonocardiales</taxon>
        <taxon>Pseudonocardiaceae</taxon>
        <taxon>Amycolatopsis</taxon>
    </lineage>
</organism>
<evidence type="ECO:0000256" key="5">
    <source>
        <dbReference type="ARBA" id="ARBA00012060"/>
    </source>
</evidence>
<feature type="binding site" evidence="8">
    <location>
        <position position="73"/>
    </location>
    <ligand>
        <name>substrate</name>
    </ligand>
</feature>
<dbReference type="InterPro" id="IPR036441">
    <property type="entry name" value="DHquinase_II_sf"/>
</dbReference>
<keyword evidence="6 8" id="KW-0057">Aromatic amino acid biosynthesis</keyword>
<dbReference type="InterPro" id="IPR018509">
    <property type="entry name" value="DHquinase_II_CS"/>
</dbReference>
<name>A0ABS4PVR8_9PSEU</name>
<accession>A0ABS4PVR8</accession>
<protein>
    <recommendedName>
        <fullName evidence="5 8">3-dehydroquinate dehydratase</fullName>
        <shortName evidence="8">3-dehydroquinase</shortName>
        <ecNumber evidence="5 8">4.2.1.10</ecNumber>
    </recommendedName>
    <alternativeName>
        <fullName evidence="8">Type II DHQase</fullName>
    </alternativeName>
</protein>
<dbReference type="EC" id="4.2.1.10" evidence="5 8"/>
<evidence type="ECO:0000313" key="9">
    <source>
        <dbReference type="EMBL" id="MBP2183532.1"/>
    </source>
</evidence>
<dbReference type="GO" id="GO:0003855">
    <property type="term" value="F:3-dehydroquinate dehydratase activity"/>
    <property type="evidence" value="ECO:0007669"/>
    <property type="project" value="UniProtKB-EC"/>
</dbReference>
<dbReference type="CDD" id="cd00466">
    <property type="entry name" value="DHQase_II"/>
    <property type="match status" value="1"/>
</dbReference>